<feature type="transmembrane region" description="Helical" evidence="1">
    <location>
        <begin position="63"/>
        <end position="82"/>
    </location>
</feature>
<feature type="domain" description="CAAX prenyl protease 2/Lysostaphin resistance protein A-like" evidence="2">
    <location>
        <begin position="148"/>
        <end position="241"/>
    </location>
</feature>
<name>A0A2M8PGZ2_9CHLR</name>
<evidence type="ECO:0000313" key="3">
    <source>
        <dbReference type="EMBL" id="PJF36820.1"/>
    </source>
</evidence>
<dbReference type="Proteomes" id="UP000229681">
    <property type="component" value="Unassembled WGS sequence"/>
</dbReference>
<gene>
    <name evidence="3" type="ORF">CUN49_03480</name>
</gene>
<evidence type="ECO:0000313" key="4">
    <source>
        <dbReference type="Proteomes" id="UP000229681"/>
    </source>
</evidence>
<evidence type="ECO:0000259" key="2">
    <source>
        <dbReference type="Pfam" id="PF02517"/>
    </source>
</evidence>
<comment type="caution">
    <text evidence="3">The sequence shown here is derived from an EMBL/GenBank/DDBJ whole genome shotgun (WGS) entry which is preliminary data.</text>
</comment>
<sequence length="262" mass="28365">MRAQGRRESLMARLRATEPPSAWRLTNAAAFVLAYILFSIVWLLSVSVLSDEAQSGMPSARTLTLSALLTALVVTLGILQWARRRFRQNWLSALRLLSPRRPAALLAILLLSLGIAWTIDLVGRLLNLTAGQIVPPTLEVLRQGEPFGFALGLLLAILLQPVADGLVFSGLLYPSLARLSGDNRIAILGVALTYMLVTLLTSSSQGQWYALIQPFCMMLFVLGVRAYAQSVRAAIVARAAFGIFFVLAALFSAGFANLPPSS</sequence>
<feature type="transmembrane region" description="Helical" evidence="1">
    <location>
        <begin position="185"/>
        <end position="202"/>
    </location>
</feature>
<feature type="transmembrane region" description="Helical" evidence="1">
    <location>
        <begin position="146"/>
        <end position="173"/>
    </location>
</feature>
<feature type="transmembrane region" description="Helical" evidence="1">
    <location>
        <begin position="235"/>
        <end position="256"/>
    </location>
</feature>
<feature type="transmembrane region" description="Helical" evidence="1">
    <location>
        <begin position="21"/>
        <end position="43"/>
    </location>
</feature>
<feature type="transmembrane region" description="Helical" evidence="1">
    <location>
        <begin position="103"/>
        <end position="126"/>
    </location>
</feature>
<feature type="transmembrane region" description="Helical" evidence="1">
    <location>
        <begin position="208"/>
        <end position="228"/>
    </location>
</feature>
<dbReference type="GO" id="GO:0004175">
    <property type="term" value="F:endopeptidase activity"/>
    <property type="evidence" value="ECO:0007669"/>
    <property type="project" value="UniProtKB-ARBA"/>
</dbReference>
<proteinExistence type="predicted"/>
<dbReference type="AlphaFoldDB" id="A0A2M8PGZ2"/>
<keyword evidence="1" id="KW-0472">Membrane</keyword>
<protein>
    <recommendedName>
        <fullName evidence="2">CAAX prenyl protease 2/Lysostaphin resistance protein A-like domain-containing protein</fullName>
    </recommendedName>
</protein>
<keyword evidence="1" id="KW-1133">Transmembrane helix</keyword>
<dbReference type="EMBL" id="PGTM01000029">
    <property type="protein sequence ID" value="PJF36820.1"/>
    <property type="molecule type" value="Genomic_DNA"/>
</dbReference>
<keyword evidence="1" id="KW-0812">Transmembrane</keyword>
<accession>A0A2M8PGZ2</accession>
<dbReference type="GO" id="GO:0080120">
    <property type="term" value="P:CAAX-box protein maturation"/>
    <property type="evidence" value="ECO:0007669"/>
    <property type="project" value="UniProtKB-ARBA"/>
</dbReference>
<dbReference type="Pfam" id="PF02517">
    <property type="entry name" value="Rce1-like"/>
    <property type="match status" value="1"/>
</dbReference>
<evidence type="ECO:0000256" key="1">
    <source>
        <dbReference type="SAM" id="Phobius"/>
    </source>
</evidence>
<organism evidence="3 4">
    <name type="scientific">Candidatus Thermofonsia Clade 1 bacterium</name>
    <dbReference type="NCBI Taxonomy" id="2364210"/>
    <lineage>
        <taxon>Bacteria</taxon>
        <taxon>Bacillati</taxon>
        <taxon>Chloroflexota</taxon>
        <taxon>Candidatus Thermofontia</taxon>
        <taxon>Candidatus Thermofonsia Clade 1</taxon>
    </lineage>
</organism>
<dbReference type="InterPro" id="IPR003675">
    <property type="entry name" value="Rce1/LyrA-like_dom"/>
</dbReference>
<reference evidence="3 4" key="1">
    <citation type="submission" date="2017-11" db="EMBL/GenBank/DDBJ databases">
        <title>Evolution of Phototrophy in the Chloroflexi Phylum Driven by Horizontal Gene Transfer.</title>
        <authorList>
            <person name="Ward L.M."/>
            <person name="Hemp J."/>
            <person name="Shih P.M."/>
            <person name="Mcglynn S.E."/>
            <person name="Fischer W."/>
        </authorList>
    </citation>
    <scope>NUCLEOTIDE SEQUENCE [LARGE SCALE GENOMIC DNA]</scope>
    <source>
        <strain evidence="3">JP3_13</strain>
    </source>
</reference>